<dbReference type="RefSeq" id="WP_099432577.1">
    <property type="nucleotide sequence ID" value="NZ_CP024160.1"/>
</dbReference>
<dbReference type="Pfam" id="PF07702">
    <property type="entry name" value="UTRA"/>
    <property type="match status" value="1"/>
</dbReference>
<dbReference type="InterPro" id="IPR050679">
    <property type="entry name" value="Bact_HTH_transcr_reg"/>
</dbReference>
<evidence type="ECO:0000256" key="3">
    <source>
        <dbReference type="ARBA" id="ARBA00023163"/>
    </source>
</evidence>
<dbReference type="Proteomes" id="UP000225608">
    <property type="component" value="Chromosome"/>
</dbReference>
<sequence length="240" mass="26704">MNASSKKKLTQYERLAGMLRDRIAAGTYARGDKLPSEMELMDESGLSRSTVRHALKVLVDESLVRTERGRGAFVADTPALHENNLVFSSYTAQVQGQGMKPTTRTVDSGFAKAAGSIAKFFDAAVGSKLVKLVRLRYLDDAPLCLETTYLPPSFKTLIDRDINGSLYATLRKEFHRAPAQGHKTFEVCYASQNEAFLLNVERGQALILITDYVYDTDGHPLHVSKRIQRTDRAKYTEPIG</sequence>
<dbReference type="GO" id="GO:0045892">
    <property type="term" value="P:negative regulation of DNA-templated transcription"/>
    <property type="evidence" value="ECO:0007669"/>
    <property type="project" value="TreeGrafter"/>
</dbReference>
<evidence type="ECO:0000259" key="4">
    <source>
        <dbReference type="PROSITE" id="PS50949"/>
    </source>
</evidence>
<dbReference type="KEGG" id="caer:CSV91_08785"/>
<dbReference type="PANTHER" id="PTHR44846:SF1">
    <property type="entry name" value="MANNOSYL-D-GLYCERATE TRANSPORT_METABOLISM SYSTEM REPRESSOR MNGR-RELATED"/>
    <property type="match status" value="1"/>
</dbReference>
<accession>A0A2D1TZ50</accession>
<dbReference type="Gene3D" id="3.40.1410.10">
    <property type="entry name" value="Chorismate lyase-like"/>
    <property type="match status" value="1"/>
</dbReference>
<dbReference type="CDD" id="cd07377">
    <property type="entry name" value="WHTH_GntR"/>
    <property type="match status" value="1"/>
</dbReference>
<name>A0A2D1TZ50_9ACTN</name>
<dbReference type="InterPro" id="IPR000524">
    <property type="entry name" value="Tscrpt_reg_HTH_GntR"/>
</dbReference>
<keyword evidence="1" id="KW-0805">Transcription regulation</keyword>
<dbReference type="SUPFAM" id="SSF64288">
    <property type="entry name" value="Chorismate lyase-like"/>
    <property type="match status" value="1"/>
</dbReference>
<dbReference type="GO" id="GO:0003677">
    <property type="term" value="F:DNA binding"/>
    <property type="evidence" value="ECO:0007669"/>
    <property type="project" value="UniProtKB-KW"/>
</dbReference>
<reference evidence="5 6" key="1">
    <citation type="submission" date="2017-10" db="EMBL/GenBank/DDBJ databases">
        <title>Complete genome sequence of Collinsella aerofaciens isolated from the gut of a healthy adult Indian.</title>
        <authorList>
            <person name="Bag S."/>
            <person name="Ghosh T.S."/>
            <person name="Das B."/>
        </authorList>
    </citation>
    <scope>NUCLEOTIDE SEQUENCE [LARGE SCALE GENOMIC DNA]</scope>
    <source>
        <strain evidence="6">indica</strain>
    </source>
</reference>
<dbReference type="AlphaFoldDB" id="A0A2D1TZ50"/>
<keyword evidence="3" id="KW-0804">Transcription</keyword>
<dbReference type="InterPro" id="IPR028978">
    <property type="entry name" value="Chorismate_lyase_/UTRA_dom_sf"/>
</dbReference>
<dbReference type="SMART" id="SM00866">
    <property type="entry name" value="UTRA"/>
    <property type="match status" value="1"/>
</dbReference>
<dbReference type="Pfam" id="PF00392">
    <property type="entry name" value="GntR"/>
    <property type="match status" value="1"/>
</dbReference>
<dbReference type="PRINTS" id="PR00035">
    <property type="entry name" value="HTHGNTR"/>
</dbReference>
<dbReference type="InterPro" id="IPR036388">
    <property type="entry name" value="WH-like_DNA-bd_sf"/>
</dbReference>
<dbReference type="SMART" id="SM00345">
    <property type="entry name" value="HTH_GNTR"/>
    <property type="match status" value="1"/>
</dbReference>
<dbReference type="GO" id="GO:0003700">
    <property type="term" value="F:DNA-binding transcription factor activity"/>
    <property type="evidence" value="ECO:0007669"/>
    <property type="project" value="InterPro"/>
</dbReference>
<feature type="domain" description="HTH gntR-type" evidence="4">
    <location>
        <begin position="9"/>
        <end position="77"/>
    </location>
</feature>
<dbReference type="SUPFAM" id="SSF46785">
    <property type="entry name" value="Winged helix' DNA-binding domain"/>
    <property type="match status" value="1"/>
</dbReference>
<evidence type="ECO:0000313" key="6">
    <source>
        <dbReference type="Proteomes" id="UP000225608"/>
    </source>
</evidence>
<dbReference type="Gene3D" id="1.10.10.10">
    <property type="entry name" value="Winged helix-like DNA-binding domain superfamily/Winged helix DNA-binding domain"/>
    <property type="match status" value="1"/>
</dbReference>
<evidence type="ECO:0000256" key="2">
    <source>
        <dbReference type="ARBA" id="ARBA00023125"/>
    </source>
</evidence>
<evidence type="ECO:0000256" key="1">
    <source>
        <dbReference type="ARBA" id="ARBA00023015"/>
    </source>
</evidence>
<dbReference type="InterPro" id="IPR011663">
    <property type="entry name" value="UTRA"/>
</dbReference>
<protein>
    <recommendedName>
        <fullName evidence="4">HTH gntR-type domain-containing protein</fullName>
    </recommendedName>
</protein>
<keyword evidence="2" id="KW-0238">DNA-binding</keyword>
<organism evidence="5 6">
    <name type="scientific">Collinsella aerofaciens</name>
    <dbReference type="NCBI Taxonomy" id="74426"/>
    <lineage>
        <taxon>Bacteria</taxon>
        <taxon>Bacillati</taxon>
        <taxon>Actinomycetota</taxon>
        <taxon>Coriobacteriia</taxon>
        <taxon>Coriobacteriales</taxon>
        <taxon>Coriobacteriaceae</taxon>
        <taxon>Collinsella</taxon>
    </lineage>
</organism>
<proteinExistence type="predicted"/>
<dbReference type="PROSITE" id="PS50949">
    <property type="entry name" value="HTH_GNTR"/>
    <property type="match status" value="1"/>
</dbReference>
<dbReference type="EMBL" id="CP024160">
    <property type="protein sequence ID" value="ATP54616.1"/>
    <property type="molecule type" value="Genomic_DNA"/>
</dbReference>
<dbReference type="PANTHER" id="PTHR44846">
    <property type="entry name" value="MANNOSYL-D-GLYCERATE TRANSPORT/METABOLISM SYSTEM REPRESSOR MNGR-RELATED"/>
    <property type="match status" value="1"/>
</dbReference>
<gene>
    <name evidence="5" type="ORF">CSV91_08785</name>
</gene>
<dbReference type="InterPro" id="IPR036390">
    <property type="entry name" value="WH_DNA-bd_sf"/>
</dbReference>
<evidence type="ECO:0000313" key="5">
    <source>
        <dbReference type="EMBL" id="ATP54616.1"/>
    </source>
</evidence>